<evidence type="ECO:0000259" key="1">
    <source>
        <dbReference type="Pfam" id="PF12728"/>
    </source>
</evidence>
<accession>A0AA37JS13</accession>
<gene>
    <name evidence="2" type="ORF">CE91St12_17730</name>
</gene>
<comment type="caution">
    <text evidence="2">The sequence shown here is derived from an EMBL/GenBank/DDBJ whole genome shotgun (WGS) entry which is preliminary data.</text>
</comment>
<evidence type="ECO:0000313" key="3">
    <source>
        <dbReference type="Proteomes" id="UP001055048"/>
    </source>
</evidence>
<dbReference type="PANTHER" id="PTHR34585:SF22">
    <property type="entry name" value="HELIX-TURN-HELIX DOMAIN-CONTAINING PROTEIN"/>
    <property type="match status" value="1"/>
</dbReference>
<dbReference type="EMBL" id="BQNL01000001">
    <property type="protein sequence ID" value="GKH13563.1"/>
    <property type="molecule type" value="Genomic_DNA"/>
</dbReference>
<evidence type="ECO:0000313" key="2">
    <source>
        <dbReference type="EMBL" id="GKH13563.1"/>
    </source>
</evidence>
<dbReference type="InterPro" id="IPR041657">
    <property type="entry name" value="HTH_17"/>
</dbReference>
<sequence length="96" mass="11217">MEIVNIEAGTFGRMSAALEKLVSKLQNENKLEQGDGLEEWLDNQDVCQQLKISPSKLLTLRRSGAVAYSRIDRKIYYKREDIRKFMERELKKLKNV</sequence>
<organism evidence="2 3">
    <name type="scientific">Bacteroides uniformis</name>
    <dbReference type="NCBI Taxonomy" id="820"/>
    <lineage>
        <taxon>Bacteria</taxon>
        <taxon>Pseudomonadati</taxon>
        <taxon>Bacteroidota</taxon>
        <taxon>Bacteroidia</taxon>
        <taxon>Bacteroidales</taxon>
        <taxon>Bacteroidaceae</taxon>
        <taxon>Bacteroides</taxon>
    </lineage>
</organism>
<dbReference type="PANTHER" id="PTHR34585">
    <property type="match status" value="1"/>
</dbReference>
<dbReference type="Proteomes" id="UP001055048">
    <property type="component" value="Unassembled WGS sequence"/>
</dbReference>
<keyword evidence="2" id="KW-0238">DNA-binding</keyword>
<protein>
    <submittedName>
        <fullName evidence="2">DNA-binding protein</fullName>
    </submittedName>
</protein>
<dbReference type="RefSeq" id="WP_244074456.1">
    <property type="nucleotide sequence ID" value="NZ_BQNL01000001.1"/>
</dbReference>
<proteinExistence type="predicted"/>
<dbReference type="Pfam" id="PF12728">
    <property type="entry name" value="HTH_17"/>
    <property type="match status" value="1"/>
</dbReference>
<reference evidence="2" key="1">
    <citation type="submission" date="2022-01" db="EMBL/GenBank/DDBJ databases">
        <title>Novel bile acid biosynthetic pathways are enriched in the microbiome of centenarians.</title>
        <authorList>
            <person name="Sato Y."/>
            <person name="Atarashi K."/>
            <person name="Plichta R.D."/>
            <person name="Arai Y."/>
            <person name="Sasajima S."/>
            <person name="Kearney M.S."/>
            <person name="Suda W."/>
            <person name="Takeshita K."/>
            <person name="Sasaki T."/>
            <person name="Okamoto S."/>
            <person name="Skelly N.A."/>
            <person name="Okamura Y."/>
            <person name="Vlamakis H."/>
            <person name="Li Y."/>
            <person name="Tanoue T."/>
            <person name="Takei H."/>
            <person name="Nittono H."/>
            <person name="Narushima S."/>
            <person name="Irie J."/>
            <person name="Itoh H."/>
            <person name="Moriya K."/>
            <person name="Sugiura Y."/>
            <person name="Suematsu M."/>
            <person name="Moritoki N."/>
            <person name="Shibata S."/>
            <person name="Littman R.D."/>
            <person name="Fischbach A.M."/>
            <person name="Uwamino Y."/>
            <person name="Inoue T."/>
            <person name="Honda A."/>
            <person name="Hattori M."/>
            <person name="Murai T."/>
            <person name="Xavier J.R."/>
            <person name="Hirose N."/>
            <person name="Honda K."/>
        </authorList>
    </citation>
    <scope>NUCLEOTIDE SEQUENCE</scope>
    <source>
        <strain evidence="2">CE91-St12</strain>
    </source>
</reference>
<feature type="domain" description="Helix-turn-helix" evidence="1">
    <location>
        <begin position="40"/>
        <end position="88"/>
    </location>
</feature>
<name>A0AA37JS13_BACUN</name>
<dbReference type="GO" id="GO:0003677">
    <property type="term" value="F:DNA binding"/>
    <property type="evidence" value="ECO:0007669"/>
    <property type="project" value="UniProtKB-KW"/>
</dbReference>
<dbReference type="AlphaFoldDB" id="A0AA37JS13"/>